<dbReference type="Pfam" id="PF13412">
    <property type="entry name" value="HTH_24"/>
    <property type="match status" value="1"/>
</dbReference>
<gene>
    <name evidence="5" type="ORF">HLH33_02150</name>
</gene>
<dbReference type="PRINTS" id="PR00033">
    <property type="entry name" value="HTHASNC"/>
</dbReference>
<evidence type="ECO:0000256" key="1">
    <source>
        <dbReference type="ARBA" id="ARBA00023015"/>
    </source>
</evidence>
<dbReference type="PROSITE" id="PS50956">
    <property type="entry name" value="HTH_ASNC_2"/>
    <property type="match status" value="1"/>
</dbReference>
<dbReference type="CDD" id="cd00090">
    <property type="entry name" value="HTH_ARSR"/>
    <property type="match status" value="1"/>
</dbReference>
<dbReference type="Pfam" id="PF01037">
    <property type="entry name" value="AsnC_trans_reg"/>
    <property type="match status" value="1"/>
</dbReference>
<evidence type="ECO:0000256" key="3">
    <source>
        <dbReference type="ARBA" id="ARBA00023159"/>
    </source>
</evidence>
<dbReference type="GO" id="GO:0043565">
    <property type="term" value="F:sequence-specific DNA binding"/>
    <property type="evidence" value="ECO:0007669"/>
    <property type="project" value="InterPro"/>
</dbReference>
<dbReference type="SMART" id="SM00344">
    <property type="entry name" value="HTH_ASNC"/>
    <property type="match status" value="1"/>
</dbReference>
<dbReference type="EMBL" id="JABEQG010000002">
    <property type="protein sequence ID" value="MBB2155120.1"/>
    <property type="molecule type" value="Genomic_DNA"/>
</dbReference>
<sequence length="158" mass="17714">MAVSITPTLDAIDRNIIRILAEDGRLPISDLAQAVNISAATCFRRVQRLVDRGVILKFSAILNQPMINRGALVLVGVCLDGLNNINLDTFETAVKKIGMVTDCYLVSGEFDYFLKIRAEDIYQFNAMHSEYLMSLPGIRRTRTFICLKEVLDNHNPPL</sequence>
<comment type="caution">
    <text evidence="5">The sequence shown here is derived from an EMBL/GenBank/DDBJ whole genome shotgun (WGS) entry which is preliminary data.</text>
</comment>
<dbReference type="InterPro" id="IPR036388">
    <property type="entry name" value="WH-like_DNA-bd_sf"/>
</dbReference>
<dbReference type="PANTHER" id="PTHR30154:SF0">
    <property type="entry name" value="LEUCINE-RESPONSIVE REGULATORY PROTEIN"/>
    <property type="match status" value="1"/>
</dbReference>
<evidence type="ECO:0000256" key="2">
    <source>
        <dbReference type="ARBA" id="ARBA00023125"/>
    </source>
</evidence>
<accession>A0A7W4I5A9</accession>
<dbReference type="InterPro" id="IPR000485">
    <property type="entry name" value="AsnC-type_HTH_dom"/>
</dbReference>
<dbReference type="InterPro" id="IPR011008">
    <property type="entry name" value="Dimeric_a/b-barrel"/>
</dbReference>
<dbReference type="GO" id="GO:0006355">
    <property type="term" value="P:regulation of DNA-templated transcription"/>
    <property type="evidence" value="ECO:0007669"/>
    <property type="project" value="UniProtKB-ARBA"/>
</dbReference>
<keyword evidence="3" id="KW-0010">Activator</keyword>
<dbReference type="GO" id="GO:0005829">
    <property type="term" value="C:cytosol"/>
    <property type="evidence" value="ECO:0007669"/>
    <property type="project" value="TreeGrafter"/>
</dbReference>
<dbReference type="PROSITE" id="PS00519">
    <property type="entry name" value="HTH_ASNC_1"/>
    <property type="match status" value="1"/>
</dbReference>
<dbReference type="InterPro" id="IPR036390">
    <property type="entry name" value="WH_DNA-bd_sf"/>
</dbReference>
<proteinExistence type="predicted"/>
<dbReference type="AlphaFoldDB" id="A0A7W4I5A9"/>
<keyword evidence="2" id="KW-0238">DNA-binding</keyword>
<dbReference type="InterPro" id="IPR019885">
    <property type="entry name" value="Tscrpt_reg_HTH_AsnC-type_CS"/>
</dbReference>
<evidence type="ECO:0000313" key="6">
    <source>
        <dbReference type="Proteomes" id="UP000550787"/>
    </source>
</evidence>
<keyword evidence="1" id="KW-0805">Transcription regulation</keyword>
<dbReference type="Gene3D" id="1.10.10.10">
    <property type="entry name" value="Winged helix-like DNA-binding domain superfamily/Winged helix DNA-binding domain"/>
    <property type="match status" value="1"/>
</dbReference>
<dbReference type="SUPFAM" id="SSF46785">
    <property type="entry name" value="Winged helix' DNA-binding domain"/>
    <property type="match status" value="1"/>
</dbReference>
<evidence type="ECO:0000313" key="5">
    <source>
        <dbReference type="EMBL" id="MBB2155120.1"/>
    </source>
</evidence>
<dbReference type="GO" id="GO:0043200">
    <property type="term" value="P:response to amino acid"/>
    <property type="evidence" value="ECO:0007669"/>
    <property type="project" value="TreeGrafter"/>
</dbReference>
<organism evidence="5 6">
    <name type="scientific">Gluconacetobacter diazotrophicus</name>
    <name type="common">Acetobacter diazotrophicus</name>
    <dbReference type="NCBI Taxonomy" id="33996"/>
    <lineage>
        <taxon>Bacteria</taxon>
        <taxon>Pseudomonadati</taxon>
        <taxon>Pseudomonadota</taxon>
        <taxon>Alphaproteobacteria</taxon>
        <taxon>Acetobacterales</taxon>
        <taxon>Acetobacteraceae</taxon>
        <taxon>Gluconacetobacter</taxon>
    </lineage>
</organism>
<dbReference type="SUPFAM" id="SSF54909">
    <property type="entry name" value="Dimeric alpha+beta barrel"/>
    <property type="match status" value="1"/>
</dbReference>
<dbReference type="InterPro" id="IPR019888">
    <property type="entry name" value="Tscrpt_reg_AsnC-like"/>
</dbReference>
<dbReference type="Proteomes" id="UP000550787">
    <property type="component" value="Unassembled WGS sequence"/>
</dbReference>
<dbReference type="RefSeq" id="WP_012223174.1">
    <property type="nucleotide sequence ID" value="NZ_JABEQG010000002.1"/>
</dbReference>
<name>A0A7W4I5A9_GLUDI</name>
<protein>
    <submittedName>
        <fullName evidence="5">Lrp/AsnC family transcriptional regulator</fullName>
    </submittedName>
</protein>
<dbReference type="Gene3D" id="3.30.70.920">
    <property type="match status" value="1"/>
</dbReference>
<keyword evidence="4" id="KW-0804">Transcription</keyword>
<reference evidence="5 6" key="1">
    <citation type="submission" date="2020-04" db="EMBL/GenBank/DDBJ databases">
        <title>Description of novel Gluconacetobacter.</title>
        <authorList>
            <person name="Sombolestani A."/>
        </authorList>
    </citation>
    <scope>NUCLEOTIDE SEQUENCE [LARGE SCALE GENOMIC DNA]</scope>
    <source>
        <strain evidence="5 6">LMG 7603</strain>
    </source>
</reference>
<evidence type="ECO:0000256" key="4">
    <source>
        <dbReference type="ARBA" id="ARBA00023163"/>
    </source>
</evidence>
<dbReference type="OMA" id="CDALIRI"/>
<dbReference type="InterPro" id="IPR019887">
    <property type="entry name" value="Tscrpt_reg_AsnC/Lrp_C"/>
</dbReference>
<dbReference type="InterPro" id="IPR011991">
    <property type="entry name" value="ArsR-like_HTH"/>
</dbReference>
<dbReference type="PANTHER" id="PTHR30154">
    <property type="entry name" value="LEUCINE-RESPONSIVE REGULATORY PROTEIN"/>
    <property type="match status" value="1"/>
</dbReference>